<comment type="caution">
    <text evidence="1">The sequence shown here is derived from an EMBL/GenBank/DDBJ whole genome shotgun (WGS) entry which is preliminary data.</text>
</comment>
<dbReference type="Proteomes" id="UP000613002">
    <property type="component" value="Unassembled WGS sequence"/>
</dbReference>
<dbReference type="RefSeq" id="WP_062755499.1">
    <property type="nucleotide sequence ID" value="NZ_BDAQ01000011.1"/>
</dbReference>
<dbReference type="EMBL" id="JACICZ010000004">
    <property type="protein sequence ID" value="MBB3868697.1"/>
    <property type="molecule type" value="Genomic_DNA"/>
</dbReference>
<dbReference type="AlphaFoldDB" id="A0A6G9IZZ2"/>
<protein>
    <submittedName>
        <fullName evidence="1">Uncharacterized protein</fullName>
    </submittedName>
</protein>
<evidence type="ECO:0000313" key="2">
    <source>
        <dbReference type="Proteomes" id="UP000613002"/>
    </source>
</evidence>
<proteinExistence type="predicted"/>
<evidence type="ECO:0000313" key="1">
    <source>
        <dbReference type="EMBL" id="MBB3868697.1"/>
    </source>
</evidence>
<gene>
    <name evidence="1" type="ORF">HNR78_001580</name>
</gene>
<keyword evidence="2" id="KW-1185">Reference proteome</keyword>
<reference evidence="1 2" key="1">
    <citation type="submission" date="2020-08" db="EMBL/GenBank/DDBJ databases">
        <title>Genomic Encyclopedia of Type Strains, Phase IV (KMG-IV): sequencing the most valuable type-strain genomes for metagenomic binning, comparative biology and taxonomic classification.</title>
        <authorList>
            <person name="Goeker M."/>
        </authorList>
    </citation>
    <scope>NUCLEOTIDE SEQUENCE [LARGE SCALE GENOMIC DNA]</scope>
    <source>
        <strain evidence="1 2">DSM 14590</strain>
    </source>
</reference>
<sequence length="139" mass="16537">MTITEFLHHLDTHNIDIWVQDSEIFIRMDTNIPLPDMNKEKKALKMRLLNNQFAKQRGWLVGNFGEIYCYQYSDSGYIFIERNPDESVNIYRCKFDLYGKPTNIKGYHDGISFSEAYQKAKAFLDWFYAKNPKLKRGTY</sequence>
<organism evidence="1 2">
    <name type="scientific">Parageobacillus toebii NBRC 107807</name>
    <dbReference type="NCBI Taxonomy" id="1223503"/>
    <lineage>
        <taxon>Bacteria</taxon>
        <taxon>Bacillati</taxon>
        <taxon>Bacillota</taxon>
        <taxon>Bacilli</taxon>
        <taxon>Bacillales</taxon>
        <taxon>Anoxybacillaceae</taxon>
        <taxon>Parageobacillus</taxon>
    </lineage>
</organism>
<accession>A0A6G9IZZ2</accession>
<name>A0A6G9IZZ2_9BACL</name>